<dbReference type="Proteomes" id="UP000008068">
    <property type="component" value="Unassembled WGS sequence"/>
</dbReference>
<proteinExistence type="predicted"/>
<dbReference type="InParanoid" id="G0N1U5"/>
<feature type="region of interest" description="Disordered" evidence="1">
    <location>
        <begin position="18"/>
        <end position="53"/>
    </location>
</feature>
<sequence length="86" mass="9886">MENIPEDVMDFGVDDMEMEALGHDDEMEENESLSDLDEGIGGSVTSIDSMEMQEDLSKGNFLKRRHEEYDDPCDLEIKKLKLEEKN</sequence>
<evidence type="ECO:0000256" key="1">
    <source>
        <dbReference type="SAM" id="MobiDB-lite"/>
    </source>
</evidence>
<evidence type="ECO:0000313" key="3">
    <source>
        <dbReference type="Proteomes" id="UP000008068"/>
    </source>
</evidence>
<reference evidence="3" key="1">
    <citation type="submission" date="2011-07" db="EMBL/GenBank/DDBJ databases">
        <authorList>
            <consortium name="Caenorhabditis brenneri Sequencing and Analysis Consortium"/>
            <person name="Wilson R.K."/>
        </authorList>
    </citation>
    <scope>NUCLEOTIDE SEQUENCE [LARGE SCALE GENOMIC DNA]</scope>
    <source>
        <strain evidence="3">PB2801</strain>
    </source>
</reference>
<evidence type="ECO:0000313" key="2">
    <source>
        <dbReference type="EMBL" id="EGT50393.1"/>
    </source>
</evidence>
<keyword evidence="3" id="KW-1185">Reference proteome</keyword>
<dbReference type="AlphaFoldDB" id="G0N1U5"/>
<feature type="compositionally biased region" description="Acidic residues" evidence="1">
    <location>
        <begin position="25"/>
        <end position="38"/>
    </location>
</feature>
<organism evidence="3">
    <name type="scientific">Caenorhabditis brenneri</name>
    <name type="common">Nematode worm</name>
    <dbReference type="NCBI Taxonomy" id="135651"/>
    <lineage>
        <taxon>Eukaryota</taxon>
        <taxon>Metazoa</taxon>
        <taxon>Ecdysozoa</taxon>
        <taxon>Nematoda</taxon>
        <taxon>Chromadorea</taxon>
        <taxon>Rhabditida</taxon>
        <taxon>Rhabditina</taxon>
        <taxon>Rhabditomorpha</taxon>
        <taxon>Rhabditoidea</taxon>
        <taxon>Rhabditidae</taxon>
        <taxon>Peloderinae</taxon>
        <taxon>Caenorhabditis</taxon>
    </lineage>
</organism>
<dbReference type="HOGENOM" id="CLU_2499896_0_0_1"/>
<gene>
    <name evidence="2" type="ORF">CAEBREN_25030</name>
</gene>
<name>G0N1U5_CAEBE</name>
<accession>G0N1U5</accession>
<dbReference type="EMBL" id="GL379828">
    <property type="protein sequence ID" value="EGT50393.1"/>
    <property type="molecule type" value="Genomic_DNA"/>
</dbReference>
<protein>
    <submittedName>
        <fullName evidence="2">Uncharacterized protein</fullName>
    </submittedName>
</protein>